<feature type="domain" description="Glycosyl hydrolase 94 catalytic" evidence="4">
    <location>
        <begin position="354"/>
        <end position="714"/>
    </location>
</feature>
<dbReference type="RefSeq" id="WP_149103924.1">
    <property type="nucleotide sequence ID" value="NZ_VTFT01000001.1"/>
</dbReference>
<dbReference type="Proteomes" id="UP000324973">
    <property type="component" value="Unassembled WGS sequence"/>
</dbReference>
<sequence length="795" mass="88539">MSEDLYGFRDQGRRFVLRSPVAMPQASTFLWNRRMLLQLNVRGYATAQFMQPEPAKYAHAPTLEAKTFMQPEQPYYAHHPGRFCYVRDEEGGGLFSAPHAPVNRAPDGFAFDVGQGDVAWTVRCDGIEVELGVSLPPDDVAELWTLRVRNVSGRARRLSVYPYFPVGYMSWMNQSGAYRPDLGGIVCDSVAPYQKVADYFRQRDFNDRTVLLHERMPDAWEANQAAFEGEGGLHAPSSITQHEQLACGDALYETPTAALQYRIALAPDAVEEFRFLFAPARDDAGIAALRERYLSASGFADAGAGTREYLEQGSGCIRIETPDPWLDDFANHWLPRQVYYHGDSNRLTTDPQTRNFLQDHMGMAYVRPETSRAAFLHALSQQEASGAMPDGILLAEGAELKYINQVPHTDHCVWLPVCLRAYLDETGDDALLDVPVAGADGTARSVAERIDRAMQWLLDQRDARGLSYIAQGDWCDPMNMVGWKGRGVSGWLSLASAHALQLWADICGRVGRQAQARLFRDGAAEFNAAVNAQLWDGDWYARGITDEDVVFGVRADAEGRIYLNPQSWAMLSGAADEARRARLLGAVDAELVSPWGVAMLGPPYTGMREDVGRLTQKFPGSAENGAVYNHAAAFWLHALYAVGESDRAWRTLRAMLSGPDAHDCLQRDQLPVFVPNYYRGAWRLHPRTAGRSSQLFNTGTAAWLYRCLVESLFGLRGDGDGLRISPQLPAHWPRARALRRFRGAEFDVLIERVTGVDRTRVHVDDEPCADGRIAAIRAGHRYAVRVELPTHSEVA</sequence>
<dbReference type="Gene3D" id="1.50.10.10">
    <property type="match status" value="1"/>
</dbReference>
<keyword evidence="1" id="KW-0328">Glycosyltransferase</keyword>
<dbReference type="GO" id="GO:0030246">
    <property type="term" value="F:carbohydrate binding"/>
    <property type="evidence" value="ECO:0007669"/>
    <property type="project" value="InterPro"/>
</dbReference>
<evidence type="ECO:0000259" key="4">
    <source>
        <dbReference type="Pfam" id="PF17167"/>
    </source>
</evidence>
<evidence type="ECO:0000313" key="5">
    <source>
        <dbReference type="EMBL" id="TYT27373.1"/>
    </source>
</evidence>
<dbReference type="InterPro" id="IPR052047">
    <property type="entry name" value="GH94_Enzymes"/>
</dbReference>
<accession>A0A5D4XTR3</accession>
<comment type="caution">
    <text evidence="5">The sequence shown here is derived from an EMBL/GenBank/DDBJ whole genome shotgun (WGS) entry which is preliminary data.</text>
</comment>
<gene>
    <name evidence="5" type="ORF">FZO89_14510</name>
</gene>
<dbReference type="GO" id="GO:0030245">
    <property type="term" value="P:cellulose catabolic process"/>
    <property type="evidence" value="ECO:0007669"/>
    <property type="project" value="InterPro"/>
</dbReference>
<dbReference type="InterPro" id="IPR033432">
    <property type="entry name" value="GH94_catalytic"/>
</dbReference>
<dbReference type="GO" id="GO:0016758">
    <property type="term" value="F:hexosyltransferase activity"/>
    <property type="evidence" value="ECO:0007669"/>
    <property type="project" value="InterPro"/>
</dbReference>
<dbReference type="InterPro" id="IPR010383">
    <property type="entry name" value="Glyco_hydrolase_94_b-supersand"/>
</dbReference>
<dbReference type="Pfam" id="PF17167">
    <property type="entry name" value="Glyco_hydro_94"/>
    <property type="match status" value="1"/>
</dbReference>
<proteinExistence type="predicted"/>
<dbReference type="Gene3D" id="2.70.98.40">
    <property type="entry name" value="Glycoside hydrolase, family 65, N-terminal domain"/>
    <property type="match status" value="1"/>
</dbReference>
<keyword evidence="6" id="KW-1185">Reference proteome</keyword>
<organism evidence="5 6">
    <name type="scientific">Luteimonas viscosa</name>
    <dbReference type="NCBI Taxonomy" id="1132694"/>
    <lineage>
        <taxon>Bacteria</taxon>
        <taxon>Pseudomonadati</taxon>
        <taxon>Pseudomonadota</taxon>
        <taxon>Gammaproteobacteria</taxon>
        <taxon>Lysobacterales</taxon>
        <taxon>Lysobacteraceae</taxon>
        <taxon>Luteimonas</taxon>
    </lineage>
</organism>
<dbReference type="Pfam" id="PF06165">
    <property type="entry name" value="GH94_b-supersand"/>
    <property type="match status" value="1"/>
</dbReference>
<dbReference type="InterPro" id="IPR008928">
    <property type="entry name" value="6-hairpin_glycosidase_sf"/>
</dbReference>
<feature type="domain" description="Glycosyl hydrolase 94 supersandwich" evidence="3">
    <location>
        <begin position="79"/>
        <end position="294"/>
    </location>
</feature>
<dbReference type="InterPro" id="IPR037814">
    <property type="entry name" value="GH94N_CBAP"/>
</dbReference>
<protein>
    <submittedName>
        <fullName evidence="5">NdvB protein</fullName>
    </submittedName>
</protein>
<dbReference type="PANTHER" id="PTHR37469">
    <property type="entry name" value="CELLOBIONIC ACID PHOSPHORYLASE-RELATED"/>
    <property type="match status" value="1"/>
</dbReference>
<dbReference type="InterPro" id="IPR037018">
    <property type="entry name" value="GH65_N"/>
</dbReference>
<name>A0A5D4XTR3_9GAMM</name>
<dbReference type="AlphaFoldDB" id="A0A5D4XTR3"/>
<evidence type="ECO:0000256" key="2">
    <source>
        <dbReference type="ARBA" id="ARBA00022679"/>
    </source>
</evidence>
<dbReference type="SUPFAM" id="SSF74650">
    <property type="entry name" value="Galactose mutarotase-like"/>
    <property type="match status" value="1"/>
</dbReference>
<dbReference type="CDD" id="cd11748">
    <property type="entry name" value="GH94N_NdvB_like"/>
    <property type="match status" value="1"/>
</dbReference>
<dbReference type="PANTHER" id="PTHR37469:SF2">
    <property type="entry name" value="CELLOBIONIC ACID PHOSPHORYLASE"/>
    <property type="match status" value="1"/>
</dbReference>
<dbReference type="SUPFAM" id="SSF48208">
    <property type="entry name" value="Six-hairpin glycosidases"/>
    <property type="match status" value="1"/>
</dbReference>
<dbReference type="FunFam" id="1.50.10.10:FF:000046">
    <property type="entry name" value="Cellobionic acid phosphorylase"/>
    <property type="match status" value="1"/>
</dbReference>
<dbReference type="OrthoDB" id="9769991at2"/>
<dbReference type="InterPro" id="IPR011013">
    <property type="entry name" value="Gal_mutarotase_sf_dom"/>
</dbReference>
<evidence type="ECO:0000256" key="1">
    <source>
        <dbReference type="ARBA" id="ARBA00022676"/>
    </source>
</evidence>
<dbReference type="Gene3D" id="2.60.420.10">
    <property type="entry name" value="Maltose phosphorylase, domain 3"/>
    <property type="match status" value="1"/>
</dbReference>
<evidence type="ECO:0000259" key="3">
    <source>
        <dbReference type="Pfam" id="PF06165"/>
    </source>
</evidence>
<dbReference type="InterPro" id="IPR012341">
    <property type="entry name" value="6hp_glycosidase-like_sf"/>
</dbReference>
<dbReference type="EMBL" id="VTFT01000001">
    <property type="protein sequence ID" value="TYT27373.1"/>
    <property type="molecule type" value="Genomic_DNA"/>
</dbReference>
<keyword evidence="2" id="KW-0808">Transferase</keyword>
<reference evidence="5 6" key="1">
    <citation type="submission" date="2019-08" db="EMBL/GenBank/DDBJ databases">
        <title>Luteimonas viscosus sp. nov., isolated from soil of a sunflower field.</title>
        <authorList>
            <person name="Jianli Z."/>
            <person name="Ying Z."/>
        </authorList>
    </citation>
    <scope>NUCLEOTIDE SEQUENCE [LARGE SCALE GENOMIC DNA]</scope>
    <source>
        <strain evidence="5 6">XBU10</strain>
    </source>
</reference>
<evidence type="ECO:0000313" key="6">
    <source>
        <dbReference type="Proteomes" id="UP000324973"/>
    </source>
</evidence>